<evidence type="ECO:0000313" key="7">
    <source>
        <dbReference type="EMBL" id="RSL68723.1"/>
    </source>
</evidence>
<feature type="domain" description="Zn(2)-C6 fungal-type" evidence="6">
    <location>
        <begin position="48"/>
        <end position="76"/>
    </location>
</feature>
<dbReference type="GO" id="GO:0000981">
    <property type="term" value="F:DNA-binding transcription factor activity, RNA polymerase II-specific"/>
    <property type="evidence" value="ECO:0007669"/>
    <property type="project" value="InterPro"/>
</dbReference>
<sequence>MQQGKLASSSSIFFFHIYTNDPLAYLEFPSKMPRQSGTKVERTRTFTGCRTCRSRHAKCDEAQPECGTCRRLGLTCGGYGARLFWITDDAVRPELQQSHRGSEYRYPLFSEVDRRLMSAELSDSLGKQSAMDILADIDSACDKLTGGNSVMVKGPFGVFQSIEEPSPADILTSSPDTENSNTNTYPDTDSFIEEVQRHDWPTHIGDDLDLFTGPLDPSLSLNPEEPTVSDQVLVPDSSMANFFLDNSMGVEGLALFSPNFISQAIESEANGHANNHGDDHGENPFNPLENEVMPCPRNLPQANGGNWGLPEEAEPLLRYYRKHVAGERTAMQAKRTSPWEIIFLPCALETFAELSLWNEASHTRSTIFYTLLAHSALQLHMSNKPSTFSCDWKEIGIRNHERAQYHLRNALQLEMFGPKQANYKELLMAILGMAMTSLHSGARAFRVFLLDAERLIRLRGLINQNPFKTRMLHHMYTHLRVIAESISLCADPHSDSCDDSHSTDLTHGRTFRITEDALNIGLDPAQEKSEEVGYNDIHLEIQGRWSHTLYPVIYGIPESLMTLLSQTVSLSNEKMRLETLARCNPGVSVALARHTKTLENRIWAWTLALDPQGPPKPTRLPLGADQDLMAHPQVRSMALAIHQALIIYFYRRVYDMNAMILQDLVKKTLDYLEPCLDELIDDQDFATSLAWPAFVAACEAVSPDLQERALKCLSVTDDKGIYFTPKPAKVIVPMIWDKRKESGDWTASWQSLVSDSLL</sequence>
<proteinExistence type="predicted"/>
<keyword evidence="8" id="KW-1185">Reference proteome</keyword>
<dbReference type="Pfam" id="PF00172">
    <property type="entry name" value="Zn_clus"/>
    <property type="match status" value="1"/>
</dbReference>
<reference evidence="7 8" key="1">
    <citation type="submission" date="2017-06" db="EMBL/GenBank/DDBJ databases">
        <title>Comparative genomic analysis of Ambrosia Fusariam Clade fungi.</title>
        <authorList>
            <person name="Stajich J.E."/>
            <person name="Carrillo J."/>
            <person name="Kijimoto T."/>
            <person name="Eskalen A."/>
            <person name="O'Donnell K."/>
            <person name="Kasson M."/>
        </authorList>
    </citation>
    <scope>NUCLEOTIDE SEQUENCE [LARGE SCALE GENOMIC DNA]</scope>
    <source>
        <strain evidence="7 8">NRRL62584</strain>
    </source>
</reference>
<dbReference type="PANTHER" id="PTHR31069:SF32">
    <property type="entry name" value="ARGININE METABOLISM REGULATION PROTEIN II"/>
    <property type="match status" value="1"/>
</dbReference>
<evidence type="ECO:0000256" key="1">
    <source>
        <dbReference type="ARBA" id="ARBA00023015"/>
    </source>
</evidence>
<dbReference type="Gene3D" id="4.10.240.10">
    <property type="entry name" value="Zn(2)-C6 fungal-type DNA-binding domain"/>
    <property type="match status" value="1"/>
</dbReference>
<name>A0A428QU42_9HYPO</name>
<feature type="region of interest" description="Disordered" evidence="5">
    <location>
        <begin position="167"/>
        <end position="187"/>
    </location>
</feature>
<dbReference type="Proteomes" id="UP000288168">
    <property type="component" value="Unassembled WGS sequence"/>
</dbReference>
<feature type="compositionally biased region" description="Polar residues" evidence="5">
    <location>
        <begin position="171"/>
        <end position="187"/>
    </location>
</feature>
<dbReference type="InterPro" id="IPR050675">
    <property type="entry name" value="OAF3"/>
</dbReference>
<keyword evidence="3" id="KW-0804">Transcription</keyword>
<keyword evidence="2" id="KW-0238">DNA-binding</keyword>
<dbReference type="AlphaFoldDB" id="A0A428QU42"/>
<evidence type="ECO:0000256" key="4">
    <source>
        <dbReference type="ARBA" id="ARBA00023242"/>
    </source>
</evidence>
<dbReference type="GO" id="GO:0008270">
    <property type="term" value="F:zinc ion binding"/>
    <property type="evidence" value="ECO:0007669"/>
    <property type="project" value="InterPro"/>
</dbReference>
<dbReference type="Pfam" id="PF11951">
    <property type="entry name" value="Fungal_trans_2"/>
    <property type="match status" value="1"/>
</dbReference>
<dbReference type="STRING" id="1325734.A0A428QU42"/>
<evidence type="ECO:0000259" key="6">
    <source>
        <dbReference type="PROSITE" id="PS50048"/>
    </source>
</evidence>
<keyword evidence="4" id="KW-0539">Nucleus</keyword>
<dbReference type="PROSITE" id="PS00463">
    <property type="entry name" value="ZN2_CY6_FUNGAL_1"/>
    <property type="match status" value="1"/>
</dbReference>
<dbReference type="GO" id="GO:0003677">
    <property type="term" value="F:DNA binding"/>
    <property type="evidence" value="ECO:0007669"/>
    <property type="project" value="UniProtKB-KW"/>
</dbReference>
<dbReference type="EMBL" id="NKCI01000016">
    <property type="protein sequence ID" value="RSL68723.1"/>
    <property type="molecule type" value="Genomic_DNA"/>
</dbReference>
<evidence type="ECO:0000313" key="8">
    <source>
        <dbReference type="Proteomes" id="UP000288168"/>
    </source>
</evidence>
<dbReference type="OrthoDB" id="3477330at2759"/>
<evidence type="ECO:0000256" key="3">
    <source>
        <dbReference type="ARBA" id="ARBA00023163"/>
    </source>
</evidence>
<dbReference type="InterPro" id="IPR021858">
    <property type="entry name" value="Fun_TF"/>
</dbReference>
<dbReference type="SUPFAM" id="SSF57701">
    <property type="entry name" value="Zn2/Cys6 DNA-binding domain"/>
    <property type="match status" value="1"/>
</dbReference>
<accession>A0A428QU42</accession>
<comment type="caution">
    <text evidence="7">The sequence shown here is derived from an EMBL/GenBank/DDBJ whole genome shotgun (WGS) entry which is preliminary data.</text>
</comment>
<dbReference type="CDD" id="cd00067">
    <property type="entry name" value="GAL4"/>
    <property type="match status" value="1"/>
</dbReference>
<gene>
    <name evidence="7" type="ORF">CEP54_002637</name>
</gene>
<organism evidence="7 8">
    <name type="scientific">Fusarium duplospermum</name>
    <dbReference type="NCBI Taxonomy" id="1325734"/>
    <lineage>
        <taxon>Eukaryota</taxon>
        <taxon>Fungi</taxon>
        <taxon>Dikarya</taxon>
        <taxon>Ascomycota</taxon>
        <taxon>Pezizomycotina</taxon>
        <taxon>Sordariomycetes</taxon>
        <taxon>Hypocreomycetidae</taxon>
        <taxon>Hypocreales</taxon>
        <taxon>Nectriaceae</taxon>
        <taxon>Fusarium</taxon>
        <taxon>Fusarium solani species complex</taxon>
    </lineage>
</organism>
<evidence type="ECO:0000256" key="2">
    <source>
        <dbReference type="ARBA" id="ARBA00023125"/>
    </source>
</evidence>
<dbReference type="SMART" id="SM00066">
    <property type="entry name" value="GAL4"/>
    <property type="match status" value="1"/>
</dbReference>
<protein>
    <recommendedName>
        <fullName evidence="6">Zn(2)-C6 fungal-type domain-containing protein</fullName>
    </recommendedName>
</protein>
<evidence type="ECO:0000256" key="5">
    <source>
        <dbReference type="SAM" id="MobiDB-lite"/>
    </source>
</evidence>
<dbReference type="InterPro" id="IPR001138">
    <property type="entry name" value="Zn2Cys6_DnaBD"/>
</dbReference>
<dbReference type="PROSITE" id="PS50048">
    <property type="entry name" value="ZN2_CY6_FUNGAL_2"/>
    <property type="match status" value="1"/>
</dbReference>
<dbReference type="InterPro" id="IPR036864">
    <property type="entry name" value="Zn2-C6_fun-type_DNA-bd_sf"/>
</dbReference>
<dbReference type="PANTHER" id="PTHR31069">
    <property type="entry name" value="OLEATE-ACTIVATED TRANSCRIPTION FACTOR 1-RELATED"/>
    <property type="match status" value="1"/>
</dbReference>
<keyword evidence="1" id="KW-0805">Transcription regulation</keyword>